<dbReference type="Proteomes" id="UP000234681">
    <property type="component" value="Chromosome 14"/>
</dbReference>
<name>A6K5S8_RAT</name>
<proteinExistence type="predicted"/>
<evidence type="ECO:0000313" key="2">
    <source>
        <dbReference type="Proteomes" id="UP000234681"/>
    </source>
</evidence>
<dbReference type="EMBL" id="CH474022">
    <property type="protein sequence ID" value="EDL99498.1"/>
    <property type="molecule type" value="Genomic_DNA"/>
</dbReference>
<dbReference type="AlphaFoldDB" id="A6K5S8"/>
<organism evidence="1 2">
    <name type="scientific">Rattus norvegicus</name>
    <name type="common">Rat</name>
    <dbReference type="NCBI Taxonomy" id="10116"/>
    <lineage>
        <taxon>Eukaryota</taxon>
        <taxon>Metazoa</taxon>
        <taxon>Chordata</taxon>
        <taxon>Craniata</taxon>
        <taxon>Vertebrata</taxon>
        <taxon>Euteleostomi</taxon>
        <taxon>Mammalia</taxon>
        <taxon>Eutheria</taxon>
        <taxon>Euarchontoglires</taxon>
        <taxon>Glires</taxon>
        <taxon>Rodentia</taxon>
        <taxon>Myomorpha</taxon>
        <taxon>Muroidea</taxon>
        <taxon>Muridae</taxon>
        <taxon>Murinae</taxon>
        <taxon>Rattus</taxon>
    </lineage>
</organism>
<accession>A6K5S8</accession>
<gene>
    <name evidence="1" type="ORF">rCG_37970</name>
</gene>
<sequence length="88" mass="10271">MWVCSPNPTWWKKRANICKLSSDLREACHGWCSVISRIGSGRIDWCADNFYAFGFINKKNKLNFLVQAIDIFKICKIGLPWVKMFLQL</sequence>
<evidence type="ECO:0000313" key="1">
    <source>
        <dbReference type="EMBL" id="EDL99498.1"/>
    </source>
</evidence>
<reference evidence="2" key="1">
    <citation type="submission" date="2005-09" db="EMBL/GenBank/DDBJ databases">
        <authorList>
            <person name="Mural R.J."/>
            <person name="Li P.W."/>
            <person name="Adams M.D."/>
            <person name="Amanatides P.G."/>
            <person name="Baden-Tillson H."/>
            <person name="Barnstead M."/>
            <person name="Chin S.H."/>
            <person name="Dew I."/>
            <person name="Evans C.A."/>
            <person name="Ferriera S."/>
            <person name="Flanigan M."/>
            <person name="Fosler C."/>
            <person name="Glodek A."/>
            <person name="Gu Z."/>
            <person name="Holt R.A."/>
            <person name="Jennings D."/>
            <person name="Kraft C.L."/>
            <person name="Lu F."/>
            <person name="Nguyen T."/>
            <person name="Nusskern D.R."/>
            <person name="Pfannkoch C.M."/>
            <person name="Sitter C."/>
            <person name="Sutton G.G."/>
            <person name="Venter J.C."/>
            <person name="Wang Z."/>
            <person name="Woodage T."/>
            <person name="Zheng X.H."/>
            <person name="Zhong F."/>
        </authorList>
    </citation>
    <scope>NUCLEOTIDE SEQUENCE [LARGE SCALE GENOMIC DNA]</scope>
    <source>
        <strain>BN</strain>
        <strain evidence="2">Sprague-Dawley</strain>
    </source>
</reference>
<protein>
    <submittedName>
        <fullName evidence="1">RCG37970</fullName>
    </submittedName>
</protein>